<feature type="domain" description="Protein kinase" evidence="11">
    <location>
        <begin position="107"/>
        <end position="376"/>
    </location>
</feature>
<evidence type="ECO:0000256" key="3">
    <source>
        <dbReference type="ARBA" id="ARBA00022679"/>
    </source>
</evidence>
<comment type="catalytic activity">
    <reaction evidence="7">
        <text>L-threonyl-[protein] + ATP = O-phospho-L-threonyl-[protein] + ADP + H(+)</text>
        <dbReference type="Rhea" id="RHEA:46608"/>
        <dbReference type="Rhea" id="RHEA-COMP:11060"/>
        <dbReference type="Rhea" id="RHEA-COMP:11605"/>
        <dbReference type="ChEBI" id="CHEBI:15378"/>
        <dbReference type="ChEBI" id="CHEBI:30013"/>
        <dbReference type="ChEBI" id="CHEBI:30616"/>
        <dbReference type="ChEBI" id="CHEBI:61977"/>
        <dbReference type="ChEBI" id="CHEBI:456216"/>
        <dbReference type="EC" id="2.7.11.1"/>
    </reaction>
</comment>
<evidence type="ECO:0000256" key="1">
    <source>
        <dbReference type="ARBA" id="ARBA00012513"/>
    </source>
</evidence>
<dbReference type="SMART" id="SM00220">
    <property type="entry name" value="S_TKc"/>
    <property type="match status" value="1"/>
</dbReference>
<dbReference type="PROSITE" id="PS00108">
    <property type="entry name" value="PROTEIN_KINASE_ST"/>
    <property type="match status" value="1"/>
</dbReference>
<sequence length="382" mass="42534">MDRTMYLQFSPHEEDMNSSNVIVSLCSPPNLHCPPSCSTNSSDSSTSLTPTVEFVASKQCQALILSPIRAASVLAERKRLYRLHFYRRTKRQLLDEGTPTQFKKLDINGNIPLGEGGFGAVFRSSYNNHEVAIKQLYQKRHSPSSDFVSLCAELNAFRLPPSPYVVPILSFTSSGISIQIVSELVHGRDLRKMIEDEEWTPSPIDRFRIAFQVISALWHCHSNMVLHLDVKAANVVVSDDGLVCRLSDFGCSKTASLSENGVLVANAANSCENFGTVAYKAPELLKGGRATDRADIYSYGMLLWELFARRTPFEGIHPHTIIFLVVSRHLRPDLSELGKQMESGSAVAQLITDCWASDVTMRPSACELVNKLRAYAYSRVTR</sequence>
<dbReference type="SUPFAM" id="SSF56112">
    <property type="entry name" value="Protein kinase-like (PK-like)"/>
    <property type="match status" value="1"/>
</dbReference>
<keyword evidence="4 9" id="KW-0547">Nucleotide-binding</keyword>
<dbReference type="PROSITE" id="PS00107">
    <property type="entry name" value="PROTEIN_KINASE_ATP"/>
    <property type="match status" value="1"/>
</dbReference>
<evidence type="ECO:0000256" key="4">
    <source>
        <dbReference type="ARBA" id="ARBA00022741"/>
    </source>
</evidence>
<evidence type="ECO:0000256" key="6">
    <source>
        <dbReference type="ARBA" id="ARBA00022840"/>
    </source>
</evidence>
<keyword evidence="12" id="KW-1185">Reference proteome</keyword>
<dbReference type="WBParaSite" id="PgR031_g089_t02">
    <property type="protein sequence ID" value="PgR031_g089_t02"/>
    <property type="gene ID" value="PgR031_g089"/>
</dbReference>
<evidence type="ECO:0000256" key="2">
    <source>
        <dbReference type="ARBA" id="ARBA00022527"/>
    </source>
</evidence>
<reference evidence="13 14" key="1">
    <citation type="submission" date="2022-11" db="UniProtKB">
        <authorList>
            <consortium name="WormBaseParasite"/>
        </authorList>
    </citation>
    <scope>IDENTIFICATION</scope>
</reference>
<evidence type="ECO:0000256" key="9">
    <source>
        <dbReference type="PROSITE-ProRule" id="PRU10141"/>
    </source>
</evidence>
<name>A0A915B9P5_PARUN</name>
<dbReference type="InterPro" id="IPR008271">
    <property type="entry name" value="Ser/Thr_kinase_AS"/>
</dbReference>
<dbReference type="WBParaSite" id="PgR031_g089_t03">
    <property type="protein sequence ID" value="PgR031_g089_t03"/>
    <property type="gene ID" value="PgR031_g089"/>
</dbReference>
<evidence type="ECO:0000313" key="13">
    <source>
        <dbReference type="WBParaSite" id="PgR031_g089_t02"/>
    </source>
</evidence>
<dbReference type="PROSITE" id="PS50011">
    <property type="entry name" value="PROTEIN_KINASE_DOM"/>
    <property type="match status" value="1"/>
</dbReference>
<dbReference type="GO" id="GO:0005524">
    <property type="term" value="F:ATP binding"/>
    <property type="evidence" value="ECO:0007669"/>
    <property type="project" value="UniProtKB-UniRule"/>
</dbReference>
<evidence type="ECO:0000256" key="7">
    <source>
        <dbReference type="ARBA" id="ARBA00047899"/>
    </source>
</evidence>
<dbReference type="Gene3D" id="1.10.510.10">
    <property type="entry name" value="Transferase(Phosphotransferase) domain 1"/>
    <property type="match status" value="1"/>
</dbReference>
<keyword evidence="5" id="KW-0418">Kinase</keyword>
<accession>A0A915B9P5</accession>
<dbReference type="InterPro" id="IPR017441">
    <property type="entry name" value="Protein_kinase_ATP_BS"/>
</dbReference>
<feature type="binding site" evidence="9">
    <location>
        <position position="134"/>
    </location>
    <ligand>
        <name>ATP</name>
        <dbReference type="ChEBI" id="CHEBI:30616"/>
    </ligand>
</feature>
<evidence type="ECO:0000256" key="8">
    <source>
        <dbReference type="ARBA" id="ARBA00048679"/>
    </source>
</evidence>
<dbReference type="AlphaFoldDB" id="A0A915B9P5"/>
<evidence type="ECO:0000256" key="10">
    <source>
        <dbReference type="RuleBase" id="RU000304"/>
    </source>
</evidence>
<organism evidence="12 14">
    <name type="scientific">Parascaris univalens</name>
    <name type="common">Nematode worm</name>
    <dbReference type="NCBI Taxonomy" id="6257"/>
    <lineage>
        <taxon>Eukaryota</taxon>
        <taxon>Metazoa</taxon>
        <taxon>Ecdysozoa</taxon>
        <taxon>Nematoda</taxon>
        <taxon>Chromadorea</taxon>
        <taxon>Rhabditida</taxon>
        <taxon>Spirurina</taxon>
        <taxon>Ascaridomorpha</taxon>
        <taxon>Ascaridoidea</taxon>
        <taxon>Ascarididae</taxon>
        <taxon>Parascaris</taxon>
    </lineage>
</organism>
<evidence type="ECO:0000256" key="5">
    <source>
        <dbReference type="ARBA" id="ARBA00022777"/>
    </source>
</evidence>
<evidence type="ECO:0000313" key="12">
    <source>
        <dbReference type="Proteomes" id="UP000887569"/>
    </source>
</evidence>
<proteinExistence type="inferred from homology"/>
<protein>
    <recommendedName>
        <fullName evidence="1">non-specific serine/threonine protein kinase</fullName>
        <ecNumber evidence="1">2.7.11.1</ecNumber>
    </recommendedName>
</protein>
<dbReference type="Pfam" id="PF00069">
    <property type="entry name" value="Pkinase"/>
    <property type="match status" value="1"/>
</dbReference>
<dbReference type="EC" id="2.7.11.1" evidence="1"/>
<comment type="similarity">
    <text evidence="10">Belongs to the protein kinase superfamily.</text>
</comment>
<comment type="catalytic activity">
    <reaction evidence="8">
        <text>L-seryl-[protein] + ATP = O-phospho-L-seryl-[protein] + ADP + H(+)</text>
        <dbReference type="Rhea" id="RHEA:17989"/>
        <dbReference type="Rhea" id="RHEA-COMP:9863"/>
        <dbReference type="Rhea" id="RHEA-COMP:11604"/>
        <dbReference type="ChEBI" id="CHEBI:15378"/>
        <dbReference type="ChEBI" id="CHEBI:29999"/>
        <dbReference type="ChEBI" id="CHEBI:30616"/>
        <dbReference type="ChEBI" id="CHEBI:83421"/>
        <dbReference type="ChEBI" id="CHEBI:456216"/>
        <dbReference type="EC" id="2.7.11.1"/>
    </reaction>
</comment>
<dbReference type="PANTHER" id="PTHR44329:SF285">
    <property type="entry name" value="V-MOS MOLONEY MURINE SARCOMA VIRAL ONCO HOMOLOG"/>
    <property type="match status" value="1"/>
</dbReference>
<dbReference type="InterPro" id="IPR051681">
    <property type="entry name" value="Ser/Thr_Kinases-Pseudokinases"/>
</dbReference>
<dbReference type="InterPro" id="IPR011009">
    <property type="entry name" value="Kinase-like_dom_sf"/>
</dbReference>
<dbReference type="GO" id="GO:0004674">
    <property type="term" value="F:protein serine/threonine kinase activity"/>
    <property type="evidence" value="ECO:0007669"/>
    <property type="project" value="UniProtKB-KW"/>
</dbReference>
<keyword evidence="3" id="KW-0808">Transferase</keyword>
<evidence type="ECO:0000313" key="14">
    <source>
        <dbReference type="WBParaSite" id="PgR031_g089_t03"/>
    </source>
</evidence>
<evidence type="ECO:0000259" key="11">
    <source>
        <dbReference type="PROSITE" id="PS50011"/>
    </source>
</evidence>
<keyword evidence="6 9" id="KW-0067">ATP-binding</keyword>
<keyword evidence="2 10" id="KW-0723">Serine/threonine-protein kinase</keyword>
<dbReference type="InterPro" id="IPR000719">
    <property type="entry name" value="Prot_kinase_dom"/>
</dbReference>
<dbReference type="PANTHER" id="PTHR44329">
    <property type="entry name" value="SERINE/THREONINE-PROTEIN KINASE TNNI3K-RELATED"/>
    <property type="match status" value="1"/>
</dbReference>
<dbReference type="Proteomes" id="UP000887569">
    <property type="component" value="Unplaced"/>
</dbReference>